<keyword evidence="2" id="KW-0460">Magnesium</keyword>
<gene>
    <name evidence="4" type="ORF">E1263_17335</name>
</gene>
<keyword evidence="1" id="KW-0479">Metal-binding</keyword>
<keyword evidence="3" id="KW-0808">Transferase</keyword>
<dbReference type="PROSITE" id="PS00723">
    <property type="entry name" value="POLYPRENYL_SYNTHASE_1"/>
    <property type="match status" value="1"/>
</dbReference>
<sequence>MLSGCWKLLAIGRWRRSNLAKPQTIWSPAYLSEIPRKVPDRLLGTQRESMAMNFHENRLPGWTNEFAEQALHAAVNGLEDPLGNIAAYHFGWQTSTGEPSTSPAGKKLRPIMTIAVAEALGGSVEDALPGALAVDLVHNQSLIHDDIIDADSIRRHRPAVWAAFGTPEAILAGDAVLTLGFQVLLDSPVAARAARHLAESFQYMLRGQMLDLDYEQRSDVTVDDYITMAAAKTGSLFGCAAGLGAICARAREETVQEMNVFGHHVGVAFQLIDDILGIWGTPDAVGKPVSTDVRRRKKSGPVVAALTADNPGGENLRRMYARPEPFSEDEISLVTQLIDKAGGRSQAESISQRYMTLARDALDRLSFVPGSRQSLDKLLNSTEFSIHRTH</sequence>
<dbReference type="PROSITE" id="PS00444">
    <property type="entry name" value="POLYPRENYL_SYNTHASE_2"/>
    <property type="match status" value="1"/>
</dbReference>
<dbReference type="PANTHER" id="PTHR12001">
    <property type="entry name" value="GERANYLGERANYL PYROPHOSPHATE SYNTHASE"/>
    <property type="match status" value="1"/>
</dbReference>
<reference evidence="4 5" key="1">
    <citation type="submission" date="2019-03" db="EMBL/GenBank/DDBJ databases">
        <title>Draft genome sequences of novel Actinobacteria.</title>
        <authorList>
            <person name="Sahin N."/>
            <person name="Ay H."/>
            <person name="Saygin H."/>
        </authorList>
    </citation>
    <scope>NUCLEOTIDE SEQUENCE [LARGE SCALE GENOMIC DNA]</scope>
    <source>
        <strain evidence="4 5">JCM 13523</strain>
    </source>
</reference>
<comment type="similarity">
    <text evidence="3">Belongs to the FPP/GGPP synthase family.</text>
</comment>
<dbReference type="InterPro" id="IPR033749">
    <property type="entry name" value="Polyprenyl_synt_CS"/>
</dbReference>
<dbReference type="InterPro" id="IPR008949">
    <property type="entry name" value="Isoprenoid_synthase_dom_sf"/>
</dbReference>
<dbReference type="GO" id="GO:0004659">
    <property type="term" value="F:prenyltransferase activity"/>
    <property type="evidence" value="ECO:0007669"/>
    <property type="project" value="InterPro"/>
</dbReference>
<evidence type="ECO:0000256" key="3">
    <source>
        <dbReference type="RuleBase" id="RU004466"/>
    </source>
</evidence>
<evidence type="ECO:0000313" key="5">
    <source>
        <dbReference type="Proteomes" id="UP000295124"/>
    </source>
</evidence>
<dbReference type="SUPFAM" id="SSF48576">
    <property type="entry name" value="Terpenoid synthases"/>
    <property type="match status" value="1"/>
</dbReference>
<comment type="caution">
    <text evidence="4">The sequence shown here is derived from an EMBL/GenBank/DDBJ whole genome shotgun (WGS) entry which is preliminary data.</text>
</comment>
<dbReference type="GO" id="GO:0008299">
    <property type="term" value="P:isoprenoid biosynthetic process"/>
    <property type="evidence" value="ECO:0007669"/>
    <property type="project" value="InterPro"/>
</dbReference>
<evidence type="ECO:0000256" key="2">
    <source>
        <dbReference type="ARBA" id="ARBA00022842"/>
    </source>
</evidence>
<dbReference type="PANTHER" id="PTHR12001:SF86">
    <property type="entry name" value="GERANYLGERANYL DIPHOSPHATE SYNTHASE"/>
    <property type="match status" value="1"/>
</dbReference>
<dbReference type="CDD" id="cd00685">
    <property type="entry name" value="Trans_IPPS_HT"/>
    <property type="match status" value="1"/>
</dbReference>
<dbReference type="Gene3D" id="1.10.600.10">
    <property type="entry name" value="Farnesyl Diphosphate Synthase"/>
    <property type="match status" value="1"/>
</dbReference>
<accession>A0A4R4ZKW6</accession>
<dbReference type="OrthoDB" id="4497239at2"/>
<evidence type="ECO:0000313" key="4">
    <source>
        <dbReference type="EMBL" id="TDD58840.1"/>
    </source>
</evidence>
<proteinExistence type="inferred from homology"/>
<dbReference type="AlphaFoldDB" id="A0A4R4ZKW6"/>
<dbReference type="Proteomes" id="UP000295124">
    <property type="component" value="Unassembled WGS sequence"/>
</dbReference>
<dbReference type="Pfam" id="PF00348">
    <property type="entry name" value="polyprenyl_synt"/>
    <property type="match status" value="1"/>
</dbReference>
<dbReference type="InterPro" id="IPR000092">
    <property type="entry name" value="Polyprenyl_synt"/>
</dbReference>
<dbReference type="SFLD" id="SFLDG01017">
    <property type="entry name" value="Polyprenyl_Transferase_Like"/>
    <property type="match status" value="1"/>
</dbReference>
<name>A0A4R4ZKW6_9ACTN</name>
<organism evidence="4 5">
    <name type="scientific">Kribbella antibiotica</name>
    <dbReference type="NCBI Taxonomy" id="190195"/>
    <lineage>
        <taxon>Bacteria</taxon>
        <taxon>Bacillati</taxon>
        <taxon>Actinomycetota</taxon>
        <taxon>Actinomycetes</taxon>
        <taxon>Propionibacteriales</taxon>
        <taxon>Kribbellaceae</taxon>
        <taxon>Kribbella</taxon>
    </lineage>
</organism>
<dbReference type="EMBL" id="SMKX01000044">
    <property type="protein sequence ID" value="TDD58840.1"/>
    <property type="molecule type" value="Genomic_DNA"/>
</dbReference>
<protein>
    <submittedName>
        <fullName evidence="4">Polyprenyl synthetase family protein</fullName>
    </submittedName>
</protein>
<dbReference type="GO" id="GO:0046872">
    <property type="term" value="F:metal ion binding"/>
    <property type="evidence" value="ECO:0007669"/>
    <property type="project" value="UniProtKB-KW"/>
</dbReference>
<keyword evidence="5" id="KW-1185">Reference proteome</keyword>
<dbReference type="SFLD" id="SFLDS00005">
    <property type="entry name" value="Isoprenoid_Synthase_Type_I"/>
    <property type="match status" value="1"/>
</dbReference>
<evidence type="ECO:0000256" key="1">
    <source>
        <dbReference type="ARBA" id="ARBA00022723"/>
    </source>
</evidence>